<dbReference type="SFLD" id="SFLDG01123">
    <property type="entry name" value="methyltransferase_(Class_B)"/>
    <property type="match status" value="1"/>
</dbReference>
<organism evidence="10 11">
    <name type="scientific">Desulfotomaculum copahuensis</name>
    <dbReference type="NCBI Taxonomy" id="1838280"/>
    <lineage>
        <taxon>Bacteria</taxon>
        <taxon>Bacillati</taxon>
        <taxon>Bacillota</taxon>
        <taxon>Clostridia</taxon>
        <taxon>Eubacteriales</taxon>
        <taxon>Desulfotomaculaceae</taxon>
        <taxon>Desulfotomaculum</taxon>
    </lineage>
</organism>
<keyword evidence="4" id="KW-0949">S-adenosyl-L-methionine</keyword>
<dbReference type="GO" id="GO:0051539">
    <property type="term" value="F:4 iron, 4 sulfur cluster binding"/>
    <property type="evidence" value="ECO:0007669"/>
    <property type="project" value="UniProtKB-KW"/>
</dbReference>
<dbReference type="Pfam" id="PF04055">
    <property type="entry name" value="Radical_SAM"/>
    <property type="match status" value="1"/>
</dbReference>
<comment type="cofactor">
    <cofactor evidence="1">
        <name>[4Fe-4S] cluster</name>
        <dbReference type="ChEBI" id="CHEBI:49883"/>
    </cofactor>
</comment>
<dbReference type="SUPFAM" id="SSF102114">
    <property type="entry name" value="Radical SAM enzymes"/>
    <property type="match status" value="1"/>
</dbReference>
<dbReference type="CDD" id="cd01335">
    <property type="entry name" value="Radical_SAM"/>
    <property type="match status" value="1"/>
</dbReference>
<evidence type="ECO:0000256" key="6">
    <source>
        <dbReference type="ARBA" id="ARBA00023004"/>
    </source>
</evidence>
<dbReference type="SMART" id="SM00729">
    <property type="entry name" value="Elp3"/>
    <property type="match status" value="1"/>
</dbReference>
<feature type="domain" description="Radical SAM core" evidence="9">
    <location>
        <begin position="169"/>
        <end position="395"/>
    </location>
</feature>
<dbReference type="PROSITE" id="PS51332">
    <property type="entry name" value="B12_BINDING"/>
    <property type="match status" value="1"/>
</dbReference>
<evidence type="ECO:0000313" key="10">
    <source>
        <dbReference type="EMBL" id="OAT83615.1"/>
    </source>
</evidence>
<comment type="caution">
    <text evidence="10">The sequence shown here is derived from an EMBL/GenBank/DDBJ whole genome shotgun (WGS) entry which is preliminary data.</text>
</comment>
<evidence type="ECO:0000256" key="5">
    <source>
        <dbReference type="ARBA" id="ARBA00022723"/>
    </source>
</evidence>
<dbReference type="InterPro" id="IPR007197">
    <property type="entry name" value="rSAM"/>
</dbReference>
<evidence type="ECO:0000256" key="3">
    <source>
        <dbReference type="ARBA" id="ARBA00022679"/>
    </source>
</evidence>
<name>A0A1B7LG59_9FIRM</name>
<dbReference type="GO" id="GO:0031419">
    <property type="term" value="F:cobalamin binding"/>
    <property type="evidence" value="ECO:0007669"/>
    <property type="project" value="InterPro"/>
</dbReference>
<dbReference type="RefSeq" id="WP_066667467.1">
    <property type="nucleotide sequence ID" value="NZ_LYVF01000106.1"/>
</dbReference>
<evidence type="ECO:0000313" key="11">
    <source>
        <dbReference type="Proteomes" id="UP000078532"/>
    </source>
</evidence>
<proteinExistence type="predicted"/>
<dbReference type="Gene3D" id="3.80.30.20">
    <property type="entry name" value="tm_1862 like domain"/>
    <property type="match status" value="1"/>
</dbReference>
<dbReference type="InterPro" id="IPR051198">
    <property type="entry name" value="BchE-like"/>
</dbReference>
<dbReference type="PANTHER" id="PTHR43409:SF7">
    <property type="entry name" value="BLL1977 PROTEIN"/>
    <property type="match status" value="1"/>
</dbReference>
<dbReference type="SUPFAM" id="SSF52242">
    <property type="entry name" value="Cobalamin (vitamin B12)-binding domain"/>
    <property type="match status" value="1"/>
</dbReference>
<accession>A0A1B7LG59</accession>
<dbReference type="InterPro" id="IPR036724">
    <property type="entry name" value="Cobalamin-bd_sf"/>
</dbReference>
<dbReference type="SFLD" id="SFLDG01082">
    <property type="entry name" value="B12-binding_domain_containing"/>
    <property type="match status" value="1"/>
</dbReference>
<dbReference type="Proteomes" id="UP000078532">
    <property type="component" value="Unassembled WGS sequence"/>
</dbReference>
<evidence type="ECO:0000259" key="8">
    <source>
        <dbReference type="PROSITE" id="PS51332"/>
    </source>
</evidence>
<reference evidence="10 11" key="1">
    <citation type="submission" date="2016-04" db="EMBL/GenBank/DDBJ databases">
        <authorList>
            <person name="Evans L.H."/>
            <person name="Alamgir A."/>
            <person name="Owens N."/>
            <person name="Weber N.D."/>
            <person name="Virtaneva K."/>
            <person name="Barbian K."/>
            <person name="Babar A."/>
            <person name="Rosenke K."/>
        </authorList>
    </citation>
    <scope>NUCLEOTIDE SEQUENCE [LARGE SCALE GENOMIC DNA]</scope>
    <source>
        <strain evidence="10 11">LMa1</strain>
    </source>
</reference>
<dbReference type="STRING" id="1838280.A6M21_07995"/>
<dbReference type="GO" id="GO:0003824">
    <property type="term" value="F:catalytic activity"/>
    <property type="evidence" value="ECO:0007669"/>
    <property type="project" value="InterPro"/>
</dbReference>
<dbReference type="PANTHER" id="PTHR43409">
    <property type="entry name" value="ANAEROBIC MAGNESIUM-PROTOPORPHYRIN IX MONOMETHYL ESTER CYCLASE-RELATED"/>
    <property type="match status" value="1"/>
</dbReference>
<keyword evidence="3" id="KW-0808">Transferase</keyword>
<protein>
    <submittedName>
        <fullName evidence="10">Uncharacterized protein</fullName>
    </submittedName>
</protein>
<dbReference type="PROSITE" id="PS51918">
    <property type="entry name" value="RADICAL_SAM"/>
    <property type="match status" value="1"/>
</dbReference>
<evidence type="ECO:0000256" key="4">
    <source>
        <dbReference type="ARBA" id="ARBA00022691"/>
    </source>
</evidence>
<dbReference type="InterPro" id="IPR006638">
    <property type="entry name" value="Elp3/MiaA/NifB-like_rSAM"/>
</dbReference>
<evidence type="ECO:0000256" key="1">
    <source>
        <dbReference type="ARBA" id="ARBA00001966"/>
    </source>
</evidence>
<dbReference type="Gene3D" id="3.40.50.280">
    <property type="entry name" value="Cobalamin-binding domain"/>
    <property type="match status" value="1"/>
</dbReference>
<dbReference type="Pfam" id="PF02310">
    <property type="entry name" value="B12-binding"/>
    <property type="match status" value="1"/>
</dbReference>
<dbReference type="InterPro" id="IPR006158">
    <property type="entry name" value="Cobalamin-bd"/>
</dbReference>
<keyword evidence="11" id="KW-1185">Reference proteome</keyword>
<feature type="domain" description="B12-binding" evidence="8">
    <location>
        <begin position="1"/>
        <end position="135"/>
    </location>
</feature>
<dbReference type="CDD" id="cd02068">
    <property type="entry name" value="radical_SAM_B12_BD"/>
    <property type="match status" value="1"/>
</dbReference>
<dbReference type="InterPro" id="IPR023404">
    <property type="entry name" value="rSAM_horseshoe"/>
</dbReference>
<evidence type="ECO:0000259" key="9">
    <source>
        <dbReference type="PROSITE" id="PS51918"/>
    </source>
</evidence>
<keyword evidence="5" id="KW-0479">Metal-binding</keyword>
<keyword evidence="6" id="KW-0408">Iron</keyword>
<dbReference type="SFLD" id="SFLDS00029">
    <property type="entry name" value="Radical_SAM"/>
    <property type="match status" value="1"/>
</dbReference>
<evidence type="ECO:0000256" key="2">
    <source>
        <dbReference type="ARBA" id="ARBA00022603"/>
    </source>
</evidence>
<keyword evidence="2" id="KW-0489">Methyltransferase</keyword>
<keyword evidence="7" id="KW-0411">Iron-sulfur</keyword>
<dbReference type="AlphaFoldDB" id="A0A1B7LG59"/>
<gene>
    <name evidence="10" type="ORF">A6M21_07995</name>
</gene>
<sequence length="660" mass="73430">MSVLLIQPPEPQPAVPMGGYGLSCVAAYLEDITPVRILDACDGTIEGVLAEVEEFAPDMAGITLLSAPSVYRILELARRIKDCRPGIEVVLGGNTATFIPEYLLQSGAIDYVVRGEGELTARELIQRASPVGVKGVSYLEKGRVVHNPPRELIADLNEKRPPARHLMDNSRKLVHIVESSRGCVYQCVYCTASSFYGHTWRKRSPENVVREIKQLMDFYAPLFVFFADDSIAIDVPRLRRICELIIEEGLQNTNYMVQARTDAFERDPELAAVMARAGVRCVLLGIESGNQDSLNSMKKGNLVEKNNRAVEMLRRQNIFIWGYFIIGTENESPQAAWQTFEYAKSLKIDSPVFSLFTPLPGTRLYSRAKEENSLITDDYRAYDCHHVVTKNMPLEMEEICRRMNKEYFFRREYLEEHMRPQPGAEMNALLAKIFWTAALNTGNIRPSSFQDWQAMLGGYASLAREFLTSRFAGYNATVAIELPAGIPCRLRIVNGELREVEPGEEAEVIVRGNESAMMQMLAAMTLEPLSACLAGEVNVSGPLEQVLDWLEWCSALQAEVALDPVAAVETEGSPAVQQFNRLVQEGEALPAELTSVVIRFGRHQLLVDLRQGLVTGIGPVRENTPGDRELAVDAAEFSSWLNGGMERLVAYVASSLGGRV</sequence>
<dbReference type="GO" id="GO:0046872">
    <property type="term" value="F:metal ion binding"/>
    <property type="evidence" value="ECO:0007669"/>
    <property type="project" value="UniProtKB-KW"/>
</dbReference>
<dbReference type="InterPro" id="IPR034466">
    <property type="entry name" value="Methyltransferase_Class_B"/>
</dbReference>
<dbReference type="EMBL" id="LYVF01000106">
    <property type="protein sequence ID" value="OAT83615.1"/>
    <property type="molecule type" value="Genomic_DNA"/>
</dbReference>
<dbReference type="OrthoDB" id="9801659at2"/>
<evidence type="ECO:0000256" key="7">
    <source>
        <dbReference type="ARBA" id="ARBA00023014"/>
    </source>
</evidence>
<dbReference type="InterPro" id="IPR058240">
    <property type="entry name" value="rSAM_sf"/>
</dbReference>